<comment type="similarity">
    <text evidence="1">Belongs to the low molecular weight phosphotyrosine protein phosphatase family.</text>
</comment>
<reference evidence="8 9" key="1">
    <citation type="submission" date="2018-05" db="EMBL/GenBank/DDBJ databases">
        <title>Complete genome sequence of Megasphaera sp. AJH120T, isolated from the ceca of a chicken.</title>
        <authorList>
            <person name="Maki J."/>
            <person name="Looft T."/>
        </authorList>
    </citation>
    <scope>NUCLEOTIDE SEQUENCE [LARGE SCALE GENOMIC DNA]</scope>
    <source>
        <strain evidence="8 9">AJH120</strain>
    </source>
</reference>
<evidence type="ECO:0000313" key="8">
    <source>
        <dbReference type="EMBL" id="AXL20115.1"/>
    </source>
</evidence>
<name>A0A346AW72_9FIRM</name>
<evidence type="ECO:0000256" key="3">
    <source>
        <dbReference type="ARBA" id="ARBA00022801"/>
    </source>
</evidence>
<keyword evidence="4" id="KW-0904">Protein phosphatase</keyword>
<gene>
    <name evidence="8" type="ORF">DKB62_00225</name>
</gene>
<dbReference type="PANTHER" id="PTHR11717">
    <property type="entry name" value="LOW MOLECULAR WEIGHT PROTEIN TYROSINE PHOSPHATASE"/>
    <property type="match status" value="1"/>
</dbReference>
<dbReference type="InterPro" id="IPR017867">
    <property type="entry name" value="Tyr_phospatase_low_mol_wt"/>
</dbReference>
<proteinExistence type="inferred from homology"/>
<dbReference type="KEGG" id="meg:DKB62_00225"/>
<evidence type="ECO:0000256" key="4">
    <source>
        <dbReference type="ARBA" id="ARBA00022912"/>
    </source>
</evidence>
<accession>A0A346AW72</accession>
<dbReference type="Proteomes" id="UP000254337">
    <property type="component" value="Chromosome"/>
</dbReference>
<comment type="catalytic activity">
    <reaction evidence="5">
        <text>O-phospho-L-tyrosyl-[protein] + H2O = L-tyrosyl-[protein] + phosphate</text>
        <dbReference type="Rhea" id="RHEA:10684"/>
        <dbReference type="Rhea" id="RHEA-COMP:10136"/>
        <dbReference type="Rhea" id="RHEA-COMP:20101"/>
        <dbReference type="ChEBI" id="CHEBI:15377"/>
        <dbReference type="ChEBI" id="CHEBI:43474"/>
        <dbReference type="ChEBI" id="CHEBI:46858"/>
        <dbReference type="ChEBI" id="CHEBI:61978"/>
        <dbReference type="EC" id="3.1.3.48"/>
    </reaction>
</comment>
<evidence type="ECO:0000256" key="6">
    <source>
        <dbReference type="PIRSR" id="PIRSR617867-1"/>
    </source>
</evidence>
<dbReference type="Pfam" id="PF01451">
    <property type="entry name" value="LMWPc"/>
    <property type="match status" value="1"/>
</dbReference>
<evidence type="ECO:0000313" key="9">
    <source>
        <dbReference type="Proteomes" id="UP000254337"/>
    </source>
</evidence>
<keyword evidence="3" id="KW-0378">Hydrolase</keyword>
<evidence type="ECO:0000256" key="5">
    <source>
        <dbReference type="ARBA" id="ARBA00051722"/>
    </source>
</evidence>
<dbReference type="RefSeq" id="WP_107195522.1">
    <property type="nucleotide sequence ID" value="NZ_CALYAU010000005.1"/>
</dbReference>
<organism evidence="8 9">
    <name type="scientific">Megasphaera stantonii</name>
    <dbReference type="NCBI Taxonomy" id="2144175"/>
    <lineage>
        <taxon>Bacteria</taxon>
        <taxon>Bacillati</taxon>
        <taxon>Bacillota</taxon>
        <taxon>Negativicutes</taxon>
        <taxon>Veillonellales</taxon>
        <taxon>Veillonellaceae</taxon>
        <taxon>Megasphaera</taxon>
    </lineage>
</organism>
<dbReference type="InterPro" id="IPR036196">
    <property type="entry name" value="Ptyr_pPase_sf"/>
</dbReference>
<dbReference type="PRINTS" id="PR00719">
    <property type="entry name" value="LMWPTPASE"/>
</dbReference>
<dbReference type="SUPFAM" id="SSF52788">
    <property type="entry name" value="Phosphotyrosine protein phosphatases I"/>
    <property type="match status" value="1"/>
</dbReference>
<feature type="active site" description="Nucleophile" evidence="6">
    <location>
        <position position="8"/>
    </location>
</feature>
<dbReference type="EC" id="3.1.3.48" evidence="2"/>
<sequence>MIKVLFVCHGNICRSTMAEFVMKELVRQRGIADLFYIASAATSREEIGNDTHWGTKEKLREQGIPFTKRKAVQITKADYEAYDYIVGFDRENDYEIRRICGPDDDGKVYSLLSFAGLDREVADPWYTGNFDKTYEDVDMGCRALLAYILQNK</sequence>
<feature type="active site" evidence="6">
    <location>
        <position position="14"/>
    </location>
</feature>
<dbReference type="PANTHER" id="PTHR11717:SF7">
    <property type="entry name" value="LOW MOLECULAR WEIGHT PHOSPHOTYROSINE PROTEIN PHOSPHATASE"/>
    <property type="match status" value="1"/>
</dbReference>
<dbReference type="SMART" id="SM00226">
    <property type="entry name" value="LMWPc"/>
    <property type="match status" value="1"/>
</dbReference>
<evidence type="ECO:0000256" key="1">
    <source>
        <dbReference type="ARBA" id="ARBA00011063"/>
    </source>
</evidence>
<feature type="active site" description="Proton donor" evidence="6">
    <location>
        <position position="123"/>
    </location>
</feature>
<protein>
    <recommendedName>
        <fullName evidence="2">protein-tyrosine-phosphatase</fullName>
        <ecNumber evidence="2">3.1.3.48</ecNumber>
    </recommendedName>
</protein>
<dbReference type="CDD" id="cd16343">
    <property type="entry name" value="LMWPTP"/>
    <property type="match status" value="1"/>
</dbReference>
<feature type="domain" description="Phosphotyrosine protein phosphatase I" evidence="7">
    <location>
        <begin position="2"/>
        <end position="147"/>
    </location>
</feature>
<dbReference type="OrthoDB" id="9784339at2"/>
<dbReference type="InterPro" id="IPR050438">
    <property type="entry name" value="LMW_PTPase"/>
</dbReference>
<dbReference type="EMBL" id="CP029462">
    <property type="protein sequence ID" value="AXL20115.1"/>
    <property type="molecule type" value="Genomic_DNA"/>
</dbReference>
<evidence type="ECO:0000259" key="7">
    <source>
        <dbReference type="SMART" id="SM00226"/>
    </source>
</evidence>
<keyword evidence="9" id="KW-1185">Reference proteome</keyword>
<evidence type="ECO:0000256" key="2">
    <source>
        <dbReference type="ARBA" id="ARBA00013064"/>
    </source>
</evidence>
<dbReference type="GO" id="GO:0004725">
    <property type="term" value="F:protein tyrosine phosphatase activity"/>
    <property type="evidence" value="ECO:0007669"/>
    <property type="project" value="UniProtKB-EC"/>
</dbReference>
<dbReference type="Gene3D" id="3.40.50.2300">
    <property type="match status" value="1"/>
</dbReference>
<dbReference type="InterPro" id="IPR023485">
    <property type="entry name" value="Ptyr_pPase"/>
</dbReference>
<dbReference type="AlphaFoldDB" id="A0A346AW72"/>